<name>A0ABP6YCP8_9ACTN</name>
<feature type="compositionally biased region" description="Basic and acidic residues" evidence="1">
    <location>
        <begin position="39"/>
        <end position="49"/>
    </location>
</feature>
<feature type="region of interest" description="Disordered" evidence="1">
    <location>
        <begin position="1"/>
        <end position="70"/>
    </location>
</feature>
<keyword evidence="3" id="KW-1185">Reference proteome</keyword>
<evidence type="ECO:0000313" key="2">
    <source>
        <dbReference type="EMBL" id="GAA3581115.1"/>
    </source>
</evidence>
<evidence type="ECO:0000256" key="1">
    <source>
        <dbReference type="SAM" id="MobiDB-lite"/>
    </source>
</evidence>
<accession>A0ABP6YCP8</accession>
<protein>
    <submittedName>
        <fullName evidence="2">Uncharacterized protein</fullName>
    </submittedName>
</protein>
<sequence>MHAGEAGRAQHPGGVLDERSAAVREQGLGSSAEASSAAGREEQTGDRRGLFLSHASCIPDTRASARTPND</sequence>
<dbReference type="Proteomes" id="UP001500707">
    <property type="component" value="Unassembled WGS sequence"/>
</dbReference>
<comment type="caution">
    <text evidence="2">The sequence shown here is derived from an EMBL/GenBank/DDBJ whole genome shotgun (WGS) entry which is preliminary data.</text>
</comment>
<evidence type="ECO:0000313" key="3">
    <source>
        <dbReference type="Proteomes" id="UP001500707"/>
    </source>
</evidence>
<dbReference type="EMBL" id="BAABCE010000017">
    <property type="protein sequence ID" value="GAA3581115.1"/>
    <property type="molecule type" value="Genomic_DNA"/>
</dbReference>
<proteinExistence type="predicted"/>
<organism evidence="2 3">
    <name type="scientific">Streptomyces osmaniensis</name>
    <dbReference type="NCBI Taxonomy" id="593134"/>
    <lineage>
        <taxon>Bacteria</taxon>
        <taxon>Bacillati</taxon>
        <taxon>Actinomycetota</taxon>
        <taxon>Actinomycetes</taxon>
        <taxon>Kitasatosporales</taxon>
        <taxon>Streptomycetaceae</taxon>
        <taxon>Streptomyces</taxon>
    </lineage>
</organism>
<feature type="compositionally biased region" description="Low complexity" evidence="1">
    <location>
        <begin position="25"/>
        <end position="38"/>
    </location>
</feature>
<reference evidence="3" key="1">
    <citation type="journal article" date="2019" name="Int. J. Syst. Evol. Microbiol.">
        <title>The Global Catalogue of Microorganisms (GCM) 10K type strain sequencing project: providing services to taxonomists for standard genome sequencing and annotation.</title>
        <authorList>
            <consortium name="The Broad Institute Genomics Platform"/>
            <consortium name="The Broad Institute Genome Sequencing Center for Infectious Disease"/>
            <person name="Wu L."/>
            <person name="Ma J."/>
        </authorList>
    </citation>
    <scope>NUCLEOTIDE SEQUENCE [LARGE SCALE GENOMIC DNA]</scope>
    <source>
        <strain evidence="3">JCM 17656</strain>
    </source>
</reference>
<gene>
    <name evidence="2" type="ORF">GCM10022295_73010</name>
</gene>